<dbReference type="GO" id="GO:0003700">
    <property type="term" value="F:DNA-binding transcription factor activity"/>
    <property type="evidence" value="ECO:0007669"/>
    <property type="project" value="UniProtKB-UniRule"/>
</dbReference>
<dbReference type="PANTHER" id="PTHR34719:SF2">
    <property type="entry name" value="NICKEL-RESPONSIVE REGULATOR"/>
    <property type="match status" value="1"/>
</dbReference>
<keyword evidence="4 7" id="KW-0805">Transcription regulation</keyword>
<feature type="region of interest" description="Disordered" evidence="8">
    <location>
        <begin position="129"/>
        <end position="167"/>
    </location>
</feature>
<feature type="binding site" evidence="7">
    <location>
        <position position="76"/>
    </location>
    <ligand>
        <name>Ni(2+)</name>
        <dbReference type="ChEBI" id="CHEBI:49786"/>
    </ligand>
</feature>
<evidence type="ECO:0000259" key="10">
    <source>
        <dbReference type="Pfam" id="PF08753"/>
    </source>
</evidence>
<keyword evidence="12" id="KW-1185">Reference proteome</keyword>
<keyword evidence="2 7" id="KW-0533">Nickel</keyword>
<dbReference type="InterPro" id="IPR045865">
    <property type="entry name" value="ACT-like_dom_sf"/>
</dbReference>
<accession>A0A2Z6IAW5</accession>
<dbReference type="InterPro" id="IPR022988">
    <property type="entry name" value="Ni_resp_reg_NikR"/>
</dbReference>
<dbReference type="RefSeq" id="WP_120177258.1">
    <property type="nucleotide sequence ID" value="NZ_AP018786.1"/>
</dbReference>
<feature type="binding site" evidence="7">
    <location>
        <position position="87"/>
    </location>
    <ligand>
        <name>Ni(2+)</name>
        <dbReference type="ChEBI" id="CHEBI:49786"/>
    </ligand>
</feature>
<feature type="binding site" evidence="7">
    <location>
        <position position="89"/>
    </location>
    <ligand>
        <name>Ni(2+)</name>
        <dbReference type="ChEBI" id="CHEBI:49786"/>
    </ligand>
</feature>
<evidence type="ECO:0000256" key="4">
    <source>
        <dbReference type="ARBA" id="ARBA00023015"/>
    </source>
</evidence>
<feature type="compositionally biased region" description="Basic and acidic residues" evidence="8">
    <location>
        <begin position="132"/>
        <end position="142"/>
    </location>
</feature>
<reference evidence="11 12" key="1">
    <citation type="journal article" date="2018" name="Int. J. Syst. Evol. Microbiol.">
        <title>Mesosutterella multiformis gen. nov., sp. nov., a member of the family Sutterellaceae and Sutterella megalosphaeroides sp. nov., isolated from human faeces.</title>
        <authorList>
            <person name="Sakamoto M."/>
            <person name="Ikeyama N."/>
            <person name="Kunihiro T."/>
            <person name="Iino T."/>
            <person name="Yuki M."/>
            <person name="Ohkuma M."/>
        </authorList>
    </citation>
    <scope>NUCLEOTIDE SEQUENCE [LARGE SCALE GENOMIC DNA]</scope>
    <source>
        <strain evidence="11 12">6FBBBH3</strain>
    </source>
</reference>
<dbReference type="InterPro" id="IPR014864">
    <property type="entry name" value="TF_NikR_Ni-bd_C"/>
</dbReference>
<dbReference type="EMBL" id="AP018786">
    <property type="protein sequence ID" value="BBF23675.1"/>
    <property type="molecule type" value="Genomic_DNA"/>
</dbReference>
<evidence type="ECO:0000256" key="8">
    <source>
        <dbReference type="SAM" id="MobiDB-lite"/>
    </source>
</evidence>
<keyword evidence="6 7" id="KW-0804">Transcription</keyword>
<protein>
    <recommendedName>
        <fullName evidence="7">Putative nickel-responsive regulator</fullName>
    </recommendedName>
</protein>
<dbReference type="NCBIfam" id="NF003381">
    <property type="entry name" value="PRK04460.1"/>
    <property type="match status" value="1"/>
</dbReference>
<dbReference type="InterPro" id="IPR002145">
    <property type="entry name" value="CopG"/>
</dbReference>
<dbReference type="PANTHER" id="PTHR34719">
    <property type="entry name" value="NICKEL-RESPONSIVE REGULATOR"/>
    <property type="match status" value="1"/>
</dbReference>
<dbReference type="GO" id="GO:0003677">
    <property type="term" value="F:DNA binding"/>
    <property type="evidence" value="ECO:0007669"/>
    <property type="project" value="UniProtKB-KW"/>
</dbReference>
<evidence type="ECO:0000313" key="11">
    <source>
        <dbReference type="EMBL" id="BBF23675.1"/>
    </source>
</evidence>
<dbReference type="GO" id="GO:0016151">
    <property type="term" value="F:nickel cation binding"/>
    <property type="evidence" value="ECO:0007669"/>
    <property type="project" value="UniProtKB-UniRule"/>
</dbReference>
<proteinExistence type="inferred from homology"/>
<dbReference type="AlphaFoldDB" id="A0A2Z6IAW5"/>
<evidence type="ECO:0000256" key="2">
    <source>
        <dbReference type="ARBA" id="ARBA00022596"/>
    </source>
</evidence>
<sequence length="167" mass="18634">MKRITFSLPDDTAERFEAFLAEHGYTNRSEAFRDLIRKAEADRLSASDDQPCAAVVSYVFNHNERRLAERTTETQHEHLDVVHSVMHVHVGPEDCLESLVLLGKTGAVLEAANRILAEPGVRHGRINLIPSEAKDGDGDGHSHGHVHGHSHGHEHKHDHKHDESSEC</sequence>
<dbReference type="Pfam" id="PF01402">
    <property type="entry name" value="RHH_1"/>
    <property type="match status" value="1"/>
</dbReference>
<evidence type="ECO:0000259" key="9">
    <source>
        <dbReference type="Pfam" id="PF01402"/>
    </source>
</evidence>
<dbReference type="Pfam" id="PF08753">
    <property type="entry name" value="NikR_C"/>
    <property type="match status" value="1"/>
</dbReference>
<dbReference type="CDD" id="cd22231">
    <property type="entry name" value="RHH_NikR_HicB-like"/>
    <property type="match status" value="1"/>
</dbReference>
<dbReference type="SUPFAM" id="SSF47598">
    <property type="entry name" value="Ribbon-helix-helix"/>
    <property type="match status" value="1"/>
</dbReference>
<comment type="cofactor">
    <cofactor evidence="7">
        <name>Ni(2+)</name>
        <dbReference type="ChEBI" id="CHEBI:49786"/>
    </cofactor>
    <text evidence="7">Binds 1 nickel ion per subunit.</text>
</comment>
<dbReference type="InterPro" id="IPR013321">
    <property type="entry name" value="Arc_rbn_hlx_hlx"/>
</dbReference>
<dbReference type="OrthoDB" id="9806294at2"/>
<organism evidence="11 12">
    <name type="scientific">Sutterella megalosphaeroides</name>
    <dbReference type="NCBI Taxonomy" id="2494234"/>
    <lineage>
        <taxon>Bacteria</taxon>
        <taxon>Pseudomonadati</taxon>
        <taxon>Pseudomonadota</taxon>
        <taxon>Betaproteobacteria</taxon>
        <taxon>Burkholderiales</taxon>
        <taxon>Sutterellaceae</taxon>
        <taxon>Sutterella</taxon>
    </lineage>
</organism>
<gene>
    <name evidence="11" type="ORF">SUTMEG_15660</name>
</gene>
<name>A0A2Z6IAW5_9BURK</name>
<evidence type="ECO:0000256" key="6">
    <source>
        <dbReference type="ARBA" id="ARBA00023163"/>
    </source>
</evidence>
<feature type="binding site" evidence="7">
    <location>
        <position position="95"/>
    </location>
    <ligand>
        <name>Ni(2+)</name>
        <dbReference type="ChEBI" id="CHEBI:49786"/>
    </ligand>
</feature>
<dbReference type="InterPro" id="IPR027271">
    <property type="entry name" value="Acetolactate_synth/TF_NikR_C"/>
</dbReference>
<feature type="domain" description="Transcription factor NikR nickel binding C-terminal" evidence="10">
    <location>
        <begin position="53"/>
        <end position="128"/>
    </location>
</feature>
<evidence type="ECO:0000256" key="3">
    <source>
        <dbReference type="ARBA" id="ARBA00022723"/>
    </source>
</evidence>
<dbReference type="KEGG" id="sutt:SUTMEG_15660"/>
<evidence type="ECO:0000313" key="12">
    <source>
        <dbReference type="Proteomes" id="UP000271003"/>
    </source>
</evidence>
<evidence type="ECO:0000256" key="5">
    <source>
        <dbReference type="ARBA" id="ARBA00023125"/>
    </source>
</evidence>
<dbReference type="GO" id="GO:0010045">
    <property type="term" value="P:response to nickel cation"/>
    <property type="evidence" value="ECO:0007669"/>
    <property type="project" value="InterPro"/>
</dbReference>
<comment type="similarity">
    <text evidence="1 7">Belongs to the transcriptional regulatory CopG/NikR family.</text>
</comment>
<keyword evidence="3 7" id="KW-0479">Metal-binding</keyword>
<dbReference type="NCBIfam" id="NF002815">
    <property type="entry name" value="PRK02967.1"/>
    <property type="match status" value="1"/>
</dbReference>
<evidence type="ECO:0000256" key="1">
    <source>
        <dbReference type="ARBA" id="ARBA00008478"/>
    </source>
</evidence>
<dbReference type="HAMAP" id="MF_00476">
    <property type="entry name" value="NikR"/>
    <property type="match status" value="1"/>
</dbReference>
<feature type="compositionally biased region" description="Basic residues" evidence="8">
    <location>
        <begin position="143"/>
        <end position="159"/>
    </location>
</feature>
<dbReference type="InterPro" id="IPR010985">
    <property type="entry name" value="Ribbon_hlx_hlx"/>
</dbReference>
<dbReference type="Proteomes" id="UP000271003">
    <property type="component" value="Chromosome"/>
</dbReference>
<keyword evidence="5 7" id="KW-0238">DNA-binding</keyword>
<feature type="domain" description="Ribbon-helix-helix protein CopG" evidence="9">
    <location>
        <begin position="2"/>
        <end position="40"/>
    </location>
</feature>
<dbReference type="Gene3D" id="1.10.1220.10">
    <property type="entry name" value="Met repressor-like"/>
    <property type="match status" value="1"/>
</dbReference>
<comment type="function">
    <text evidence="7">Transcriptional regulator.</text>
</comment>
<dbReference type="SUPFAM" id="SSF55021">
    <property type="entry name" value="ACT-like"/>
    <property type="match status" value="1"/>
</dbReference>
<dbReference type="InterPro" id="IPR050192">
    <property type="entry name" value="CopG/NikR_regulator"/>
</dbReference>
<evidence type="ECO:0000256" key="7">
    <source>
        <dbReference type="HAMAP-Rule" id="MF_00476"/>
    </source>
</evidence>
<dbReference type="Gene3D" id="3.30.70.1150">
    <property type="entry name" value="ACT-like. Chain A, domain 2"/>
    <property type="match status" value="1"/>
</dbReference>